<organism evidence="4 5">
    <name type="scientific">Acinetobacter bohemicus</name>
    <dbReference type="NCBI Taxonomy" id="1435036"/>
    <lineage>
        <taxon>Bacteria</taxon>
        <taxon>Pseudomonadati</taxon>
        <taxon>Pseudomonadota</taxon>
        <taxon>Gammaproteobacteria</taxon>
        <taxon>Moraxellales</taxon>
        <taxon>Moraxellaceae</taxon>
        <taxon>Acinetobacter</taxon>
    </lineage>
</organism>
<evidence type="ECO:0000313" key="4">
    <source>
        <dbReference type="EMBL" id="SFT13380.1"/>
    </source>
</evidence>
<evidence type="ECO:0000313" key="5">
    <source>
        <dbReference type="Proteomes" id="UP000182827"/>
    </source>
</evidence>
<dbReference type="Proteomes" id="UP000182827">
    <property type="component" value="Unassembled WGS sequence"/>
</dbReference>
<feature type="domain" description="ATPase dynein-related AAA" evidence="3">
    <location>
        <begin position="514"/>
        <end position="674"/>
    </location>
</feature>
<protein>
    <submittedName>
        <fullName evidence="4">AAA domain (Dynein-related subfamily)</fullName>
    </submittedName>
</protein>
<keyword evidence="1" id="KW-0175">Coiled coil</keyword>
<dbReference type="InterPro" id="IPR011704">
    <property type="entry name" value="ATPase_dyneun-rel_AAA"/>
</dbReference>
<feature type="coiled-coil region" evidence="1">
    <location>
        <begin position="45"/>
        <end position="204"/>
    </location>
</feature>
<evidence type="ECO:0000256" key="1">
    <source>
        <dbReference type="SAM" id="Coils"/>
    </source>
</evidence>
<dbReference type="SUPFAM" id="SSF52540">
    <property type="entry name" value="P-loop containing nucleoside triphosphate hydrolases"/>
    <property type="match status" value="1"/>
</dbReference>
<dbReference type="Gene3D" id="3.40.50.300">
    <property type="entry name" value="P-loop containing nucleotide triphosphate hydrolases"/>
    <property type="match status" value="1"/>
</dbReference>
<evidence type="ECO:0000259" key="3">
    <source>
        <dbReference type="Pfam" id="PF07728"/>
    </source>
</evidence>
<sequence length="830" mass="96338">MAKASKKTNRYQNPGIPSTHVDTKEKVSISPLFQQITGVVVDKEKEELLARDERLRQEVRDALQKLESALEDTRITKTDYEEKVKLLADEDERLMNQESRLQKQEQELRLLETDVEIKKTELIEENKKVAFERSALKSEQLKLQEQLVELAELKANAELGFAIEKQKALEDKREELGRLQTEALEKLSANAQRLADKEKVLLEREENLRVKEAEALAGFISERKVILDQQQYEIQALKNEWIKEKEQQEQELAQAKHEIVVKKVEIEQAQNKLQNDKDQFDATIEAMRNSIHREFSVQITKLKSSNESLEHSHNQALDEIDTLTKKLQQYADLERQLEGLGVLEIQEELTVLREKNRELRIKLSERTEEGLEEENERLEELCDDLESQVFDLRQKNNDLENELNNSRLSVMAKQHLQQEKRVLEEHKRVLDTSISQLRTQIDDLVEKQQGELPFKSLSEMDQIFRSEARGLQIVPELQRFVSIMQSNIAKQKFYYSLKDIRLFIAGLAMSKLHLLQGISGTGKTSLARAFAKAINNAMGEEQEKLYCEIVRVQAGWRDREDLLGHFNAFEKRFYTKEALQALYRAQQPKFKDTLQIILLDEMNLSQPEQYFADFLSLMETPDRAEINLLDSANEKAPELFINKRAIKIPQNVWFIGTANHDETTKEFADKTYDRAHVMEVKRSEEEVDITYANTEQYSFTSLIQSFEQAQHKHKAVVKNIFAQLQNSLLEDALKAVSVSWGNRLERQAYSFIPVYIEMGGSVSEALDHLFATKLFRKGKVTGRYDTRAEKIEEIISCLQEAWQDLDLTGEKPVMSLELLNQDVERLKGNL</sequence>
<name>A0A1I6VI97_9GAMM</name>
<dbReference type="InterPro" id="IPR027417">
    <property type="entry name" value="P-loop_NTPase"/>
</dbReference>
<dbReference type="EMBL" id="FOZU01000026">
    <property type="protein sequence ID" value="SFT13380.1"/>
    <property type="molecule type" value="Genomic_DNA"/>
</dbReference>
<accession>A0A1I6VI97</accession>
<gene>
    <name evidence="4" type="ORF">SAMN05444586_102631</name>
</gene>
<keyword evidence="5" id="KW-1185">Reference proteome</keyword>
<dbReference type="GO" id="GO:0005524">
    <property type="term" value="F:ATP binding"/>
    <property type="evidence" value="ECO:0007669"/>
    <property type="project" value="InterPro"/>
</dbReference>
<proteinExistence type="predicted"/>
<dbReference type="RefSeq" id="WP_074947303.1">
    <property type="nucleotide sequence ID" value="NZ_FOZU01000026.1"/>
</dbReference>
<dbReference type="GO" id="GO:0016887">
    <property type="term" value="F:ATP hydrolysis activity"/>
    <property type="evidence" value="ECO:0007669"/>
    <property type="project" value="InterPro"/>
</dbReference>
<feature type="region of interest" description="Disordered" evidence="2">
    <location>
        <begin position="1"/>
        <end position="23"/>
    </location>
</feature>
<dbReference type="Pfam" id="PF07728">
    <property type="entry name" value="AAA_5"/>
    <property type="match status" value="1"/>
</dbReference>
<evidence type="ECO:0000256" key="2">
    <source>
        <dbReference type="SAM" id="MobiDB-lite"/>
    </source>
</evidence>
<dbReference type="AlphaFoldDB" id="A0A1I6VI97"/>
<reference evidence="5" key="1">
    <citation type="submission" date="2016-10" db="EMBL/GenBank/DDBJ databases">
        <authorList>
            <person name="Varghese N."/>
            <person name="Submissions S."/>
        </authorList>
    </citation>
    <scope>NUCLEOTIDE SEQUENCE [LARGE SCALE GENOMIC DNA]</scope>
    <source>
        <strain evidence="5">ANC 5076</strain>
    </source>
</reference>
<feature type="coiled-coil region" evidence="1">
    <location>
        <begin position="238"/>
        <end position="409"/>
    </location>
</feature>